<protein>
    <recommendedName>
        <fullName evidence="11">Leukotoxin</fullName>
    </recommendedName>
</protein>
<evidence type="ECO:0000256" key="6">
    <source>
        <dbReference type="ARBA" id="ARBA00022737"/>
    </source>
</evidence>
<dbReference type="InterPro" id="IPR013425">
    <property type="entry name" value="Autotrns_rpt"/>
</dbReference>
<dbReference type="GO" id="GO:0005509">
    <property type="term" value="F:calcium ion binding"/>
    <property type="evidence" value="ECO:0007669"/>
    <property type="project" value="InterPro"/>
</dbReference>
<evidence type="ECO:0000256" key="2">
    <source>
        <dbReference type="ARBA" id="ARBA00004613"/>
    </source>
</evidence>
<evidence type="ECO:0000313" key="9">
    <source>
        <dbReference type="EMBL" id="KEJ94587.1"/>
    </source>
</evidence>
<dbReference type="GeneID" id="68869725"/>
<dbReference type="NCBIfam" id="TIGR02601">
    <property type="entry name" value="autotrns_rpt"/>
    <property type="match status" value="1"/>
</dbReference>
<gene>
    <name evidence="9" type="ORF">SUH3_06035</name>
</gene>
<dbReference type="InterPro" id="IPR011049">
    <property type="entry name" value="Serralysin-like_metalloprot_C"/>
</dbReference>
<dbReference type="SUPFAM" id="SSF51120">
    <property type="entry name" value="beta-Roll"/>
    <property type="match status" value="1"/>
</dbReference>
<dbReference type="InterPro" id="IPR050557">
    <property type="entry name" value="RTX_toxin/Mannuronan_C5-epim"/>
</dbReference>
<proteinExistence type="predicted"/>
<accession>A0A073JA49</accession>
<dbReference type="EMBL" id="JAMD01000012">
    <property type="protein sequence ID" value="KEJ94587.1"/>
    <property type="molecule type" value="Genomic_DNA"/>
</dbReference>
<dbReference type="GO" id="GO:0005576">
    <property type="term" value="C:extracellular region"/>
    <property type="evidence" value="ECO:0007669"/>
    <property type="project" value="UniProtKB-SubCell"/>
</dbReference>
<keyword evidence="4" id="KW-0800">Toxin</keyword>
<keyword evidence="6" id="KW-0677">Repeat</keyword>
<evidence type="ECO:0000256" key="4">
    <source>
        <dbReference type="ARBA" id="ARBA00022656"/>
    </source>
</evidence>
<evidence type="ECO:0000256" key="7">
    <source>
        <dbReference type="ARBA" id="ARBA00023026"/>
    </source>
</evidence>
<dbReference type="OrthoDB" id="7727094at2"/>
<keyword evidence="10" id="KW-1185">Reference proteome</keyword>
<keyword evidence="8" id="KW-0472">Membrane</keyword>
<dbReference type="AlphaFoldDB" id="A0A073JA49"/>
<dbReference type="Pfam" id="PF12951">
    <property type="entry name" value="PATR"/>
    <property type="match status" value="1"/>
</dbReference>
<sequence length="454" mass="46365">MTQLTWNSLNLFNDNGDWDFTTLNWEVEVLDPDLLIVVSLPALFTNGSDAVFGSGNYTVTFDTGGLGVRAGDIVVEGGNILIDGDAGEDLRLGTGSIISVNNGATLTIDQDITAGDVVLGDTGTLILNGTNSHAGPTTVSMGVLEVNGNITTSDVSLSGTGVLRGTGTISSDVTMNGGTLSGSLKFGGGLDLMGTSAVNTDLTFNNQANTLELTDQAQVNGRVYMKGGNDVLNVGETAAINGNILTGSGDDDVTATGSLSGFVRLGNGNDSFDGTGSTQARTVIAGQGNDTMTGGSGDDLLRGEGANDVINGGDGNDILDGGKGRDVIDGGAGDDMIYGGHGNDTLTGGAGADLFIFTEIEDLWNGGAREVITDFTQGEDRLRMRGIDADINTAGDQNFNFLGDADFTGTAGELRSVISDGRTFVSGDVDGDGLADFHLILDGEITLLGSDIIL</sequence>
<comment type="subcellular location">
    <subcellularLocation>
        <location evidence="1">Membrane</location>
    </subcellularLocation>
    <subcellularLocation>
        <location evidence="2">Secreted</location>
    </subcellularLocation>
</comment>
<comment type="caution">
    <text evidence="9">The sequence shown here is derived from an EMBL/GenBank/DDBJ whole genome shotgun (WGS) entry which is preliminary data.</text>
</comment>
<dbReference type="InterPro" id="IPR011050">
    <property type="entry name" value="Pectin_lyase_fold/virulence"/>
</dbReference>
<dbReference type="Proteomes" id="UP000027746">
    <property type="component" value="Unassembled WGS sequence"/>
</dbReference>
<evidence type="ECO:0008006" key="11">
    <source>
        <dbReference type="Google" id="ProtNLM"/>
    </source>
</evidence>
<dbReference type="Gene3D" id="2.150.10.10">
    <property type="entry name" value="Serralysin-like metalloprotease, C-terminal"/>
    <property type="match status" value="2"/>
</dbReference>
<dbReference type="GO" id="GO:0016020">
    <property type="term" value="C:membrane"/>
    <property type="evidence" value="ECO:0007669"/>
    <property type="project" value="UniProtKB-SubCell"/>
</dbReference>
<name>A0A073JA49_9RHOB</name>
<organism evidence="9 10">
    <name type="scientific">Pseudosulfitobacter pseudonitzschiae</name>
    <dbReference type="NCBI Taxonomy" id="1402135"/>
    <lineage>
        <taxon>Bacteria</taxon>
        <taxon>Pseudomonadati</taxon>
        <taxon>Pseudomonadota</taxon>
        <taxon>Alphaproteobacteria</taxon>
        <taxon>Rhodobacterales</taxon>
        <taxon>Roseobacteraceae</taxon>
        <taxon>Pseudosulfitobacter</taxon>
    </lineage>
</organism>
<keyword evidence="7" id="KW-0843">Virulence</keyword>
<evidence type="ECO:0000256" key="8">
    <source>
        <dbReference type="ARBA" id="ARBA00023136"/>
    </source>
</evidence>
<dbReference type="PRINTS" id="PR00313">
    <property type="entry name" value="CABNDNGRPT"/>
</dbReference>
<keyword evidence="3" id="KW-0964">Secreted</keyword>
<dbReference type="PRINTS" id="PR01488">
    <property type="entry name" value="RTXTOXINA"/>
</dbReference>
<dbReference type="InterPro" id="IPR003995">
    <property type="entry name" value="RTX_toxin_determinant-A"/>
</dbReference>
<evidence type="ECO:0000256" key="1">
    <source>
        <dbReference type="ARBA" id="ARBA00004370"/>
    </source>
</evidence>
<dbReference type="PROSITE" id="PS00330">
    <property type="entry name" value="HEMOLYSIN_CALCIUM"/>
    <property type="match status" value="3"/>
</dbReference>
<dbReference type="InterPro" id="IPR001343">
    <property type="entry name" value="Hemolysn_Ca-bd"/>
</dbReference>
<reference evidence="9 10" key="1">
    <citation type="submission" date="2014-01" db="EMBL/GenBank/DDBJ databases">
        <title>Sulfitobacter sp. H3 (MCCC 1A00686) Genome Sequencing.</title>
        <authorList>
            <person name="Lai Q."/>
            <person name="Hong Z."/>
        </authorList>
    </citation>
    <scope>NUCLEOTIDE SEQUENCE [LARGE SCALE GENOMIC DNA]</scope>
    <source>
        <strain evidence="9 10">H3</strain>
    </source>
</reference>
<dbReference type="PANTHER" id="PTHR38340">
    <property type="entry name" value="S-LAYER PROTEIN"/>
    <property type="match status" value="1"/>
</dbReference>
<evidence type="ECO:0000256" key="3">
    <source>
        <dbReference type="ARBA" id="ARBA00022525"/>
    </source>
</evidence>
<dbReference type="SUPFAM" id="SSF51126">
    <property type="entry name" value="Pectin lyase-like"/>
    <property type="match status" value="1"/>
</dbReference>
<dbReference type="Pfam" id="PF00353">
    <property type="entry name" value="HemolysinCabind"/>
    <property type="match status" value="2"/>
</dbReference>
<dbReference type="RefSeq" id="WP_051694599.1">
    <property type="nucleotide sequence ID" value="NZ_CP054599.1"/>
</dbReference>
<dbReference type="InterPro" id="IPR018511">
    <property type="entry name" value="Hemolysin-typ_Ca-bd_CS"/>
</dbReference>
<evidence type="ECO:0000256" key="5">
    <source>
        <dbReference type="ARBA" id="ARBA00022729"/>
    </source>
</evidence>
<evidence type="ECO:0000313" key="10">
    <source>
        <dbReference type="Proteomes" id="UP000027746"/>
    </source>
</evidence>
<keyword evidence="5" id="KW-0732">Signal</keyword>
<dbReference type="GO" id="GO:0090729">
    <property type="term" value="F:toxin activity"/>
    <property type="evidence" value="ECO:0007669"/>
    <property type="project" value="UniProtKB-KW"/>
</dbReference>
<dbReference type="PANTHER" id="PTHR38340:SF1">
    <property type="entry name" value="S-LAYER PROTEIN"/>
    <property type="match status" value="1"/>
</dbReference>